<dbReference type="AlphaFoldDB" id="A0AAV4R3L4"/>
<evidence type="ECO:0000256" key="3">
    <source>
        <dbReference type="ARBA" id="ARBA00023157"/>
    </source>
</evidence>
<comment type="caution">
    <text evidence="4">The sequence shown here is derived from an EMBL/GenBank/DDBJ whole genome shotgun (WGS) entry which is preliminary data.</text>
</comment>
<keyword evidence="5" id="KW-1185">Reference proteome</keyword>
<evidence type="ECO:0000256" key="1">
    <source>
        <dbReference type="ARBA" id="ARBA00004613"/>
    </source>
</evidence>
<evidence type="ECO:0000256" key="2">
    <source>
        <dbReference type="ARBA" id="ARBA00022525"/>
    </source>
</evidence>
<organism evidence="4 5">
    <name type="scientific">Caerostris darwini</name>
    <dbReference type="NCBI Taxonomy" id="1538125"/>
    <lineage>
        <taxon>Eukaryota</taxon>
        <taxon>Metazoa</taxon>
        <taxon>Ecdysozoa</taxon>
        <taxon>Arthropoda</taxon>
        <taxon>Chelicerata</taxon>
        <taxon>Arachnida</taxon>
        <taxon>Araneae</taxon>
        <taxon>Araneomorphae</taxon>
        <taxon>Entelegynae</taxon>
        <taxon>Araneoidea</taxon>
        <taxon>Araneidae</taxon>
        <taxon>Caerostris</taxon>
    </lineage>
</organism>
<dbReference type="GO" id="GO:0090729">
    <property type="term" value="F:toxin activity"/>
    <property type="evidence" value="ECO:0007669"/>
    <property type="project" value="InterPro"/>
</dbReference>
<dbReference type="Pfam" id="PF10530">
    <property type="entry name" value="Toxin_35"/>
    <property type="match status" value="1"/>
</dbReference>
<dbReference type="EMBL" id="BPLQ01005546">
    <property type="protein sequence ID" value="GIY15584.1"/>
    <property type="molecule type" value="Genomic_DNA"/>
</dbReference>
<evidence type="ECO:0000313" key="5">
    <source>
        <dbReference type="Proteomes" id="UP001054837"/>
    </source>
</evidence>
<dbReference type="GO" id="GO:0005576">
    <property type="term" value="C:extracellular region"/>
    <property type="evidence" value="ECO:0007669"/>
    <property type="project" value="UniProtKB-SubCell"/>
</dbReference>
<name>A0AAV4R3L4_9ARAC</name>
<dbReference type="Proteomes" id="UP001054837">
    <property type="component" value="Unassembled WGS sequence"/>
</dbReference>
<evidence type="ECO:0000313" key="4">
    <source>
        <dbReference type="EMBL" id="GIY15584.1"/>
    </source>
</evidence>
<dbReference type="InterPro" id="IPR019553">
    <property type="entry name" value="Spider_toxin_CSTX_knottin"/>
</dbReference>
<gene>
    <name evidence="4" type="primary">AVEN_229883_1</name>
    <name evidence="4" type="ORF">CDAR_113481</name>
</gene>
<keyword evidence="2" id="KW-0964">Secreted</keyword>
<dbReference type="InterPro" id="IPR011142">
    <property type="entry name" value="Spider_toxin_CSTX_Knottin_CS"/>
</dbReference>
<proteinExistence type="predicted"/>
<keyword evidence="3" id="KW-1015">Disulfide bond</keyword>
<sequence>MIALHAATDVVGAKCSKTIANAFTKEEMARPKQIKNCALVNNYEKMRKKRASESTTNAHTIRRTVAGANYSSINVNVTTLQTRKEIRMNDVLVKTLLHTKWLNGSMIWERKWVKIAVDLSSKECIPRHQDCTAYRHRCCRSKMFKDKCLCFYKEGNGTAETEIEKCTCQQVWYLGMTEEVSGKAAKLFKLWFG</sequence>
<dbReference type="PROSITE" id="PS60029">
    <property type="entry name" value="SPIDER_CSTX"/>
    <property type="match status" value="1"/>
</dbReference>
<accession>A0AAV4R3L4</accession>
<comment type="subcellular location">
    <subcellularLocation>
        <location evidence="1">Secreted</location>
    </subcellularLocation>
</comment>
<protein>
    <submittedName>
        <fullName evidence="4">Uncharacterized protein</fullName>
    </submittedName>
</protein>
<reference evidence="4 5" key="1">
    <citation type="submission" date="2021-06" db="EMBL/GenBank/DDBJ databases">
        <title>Caerostris darwini draft genome.</title>
        <authorList>
            <person name="Kono N."/>
            <person name="Arakawa K."/>
        </authorList>
    </citation>
    <scope>NUCLEOTIDE SEQUENCE [LARGE SCALE GENOMIC DNA]</scope>
</reference>